<feature type="transmembrane region" description="Helical" evidence="1">
    <location>
        <begin position="176"/>
        <end position="204"/>
    </location>
</feature>
<dbReference type="Proteomes" id="UP001169760">
    <property type="component" value="Unassembled WGS sequence"/>
</dbReference>
<dbReference type="InterPro" id="IPR046216">
    <property type="entry name" value="DUF6249"/>
</dbReference>
<dbReference type="AlphaFoldDB" id="A0AAW7XAJ7"/>
<dbReference type="EMBL" id="JAUOPB010000015">
    <property type="protein sequence ID" value="MDO6424529.1"/>
    <property type="molecule type" value="Genomic_DNA"/>
</dbReference>
<name>A0AAW7XAJ7_9GAMM</name>
<reference evidence="3" key="1">
    <citation type="submission" date="2023-07" db="EMBL/GenBank/DDBJ databases">
        <title>Genome content predicts the carbon catabolic preferences of heterotrophic bacteria.</title>
        <authorList>
            <person name="Gralka M."/>
        </authorList>
    </citation>
    <scope>NUCLEOTIDE SEQUENCE</scope>
    <source>
        <strain evidence="3">I3M17_2</strain>
    </source>
</reference>
<comment type="caution">
    <text evidence="3">The sequence shown here is derived from an EMBL/GenBank/DDBJ whole genome shotgun (WGS) entry which is preliminary data.</text>
</comment>
<dbReference type="Pfam" id="PF19762">
    <property type="entry name" value="DUF6249"/>
    <property type="match status" value="1"/>
</dbReference>
<keyword evidence="1" id="KW-0472">Membrane</keyword>
<feature type="domain" description="DUF6249" evidence="2">
    <location>
        <begin position="110"/>
        <end position="215"/>
    </location>
</feature>
<protein>
    <submittedName>
        <fullName evidence="3">DUF6249 domain-containing protein</fullName>
    </submittedName>
</protein>
<organism evidence="3 4">
    <name type="scientific">Saccharophagus degradans</name>
    <dbReference type="NCBI Taxonomy" id="86304"/>
    <lineage>
        <taxon>Bacteria</taxon>
        <taxon>Pseudomonadati</taxon>
        <taxon>Pseudomonadota</taxon>
        <taxon>Gammaproteobacteria</taxon>
        <taxon>Cellvibrionales</taxon>
        <taxon>Cellvibrionaceae</taxon>
        <taxon>Saccharophagus</taxon>
    </lineage>
</organism>
<keyword evidence="1" id="KW-1133">Transmembrane helix</keyword>
<evidence type="ECO:0000259" key="2">
    <source>
        <dbReference type="Pfam" id="PF19762"/>
    </source>
</evidence>
<proteinExistence type="predicted"/>
<keyword evidence="1" id="KW-0812">Transmembrane</keyword>
<evidence type="ECO:0000313" key="4">
    <source>
        <dbReference type="Proteomes" id="UP001169760"/>
    </source>
</evidence>
<evidence type="ECO:0000313" key="3">
    <source>
        <dbReference type="EMBL" id="MDO6424529.1"/>
    </source>
</evidence>
<sequence length="219" mass="23464">MKDAILQRVKSIVLKPLMAALVGCCLIWVPVQAQQGEEPPAPAQAPKAQLVDSSQSSDTKDLSHYLTEGENIPTAPSAPSMDFRAPWDHANQENLGAAERFGLTIGLVAVVLGILSPLVLLVVLIICHYRAKVRVASIQREAIAKVVEAGQEVPLELFQGEEADPARYMRRGFKNVGLGFGLGLFLLFIAGFSVATIGFIPIGIGLAQLAIWKLSAKQG</sequence>
<dbReference type="RefSeq" id="WP_303493794.1">
    <property type="nucleotide sequence ID" value="NZ_JAUOPB010000015.1"/>
</dbReference>
<accession>A0AAW7XAJ7</accession>
<gene>
    <name evidence="3" type="ORF">Q4521_18725</name>
</gene>
<evidence type="ECO:0000256" key="1">
    <source>
        <dbReference type="SAM" id="Phobius"/>
    </source>
</evidence>
<feature type="transmembrane region" description="Helical" evidence="1">
    <location>
        <begin position="12"/>
        <end position="31"/>
    </location>
</feature>
<feature type="transmembrane region" description="Helical" evidence="1">
    <location>
        <begin position="101"/>
        <end position="127"/>
    </location>
</feature>